<gene>
    <name evidence="2" type="ORF">SPARVUS_LOCUS3446665</name>
</gene>
<comment type="caution">
    <text evidence="2">The sequence shown here is derived from an EMBL/GenBank/DDBJ whole genome shotgun (WGS) entry which is preliminary data.</text>
</comment>
<reference evidence="2" key="1">
    <citation type="submission" date="2023-05" db="EMBL/GenBank/DDBJ databases">
        <authorList>
            <person name="Stuckert A."/>
        </authorList>
    </citation>
    <scope>NUCLEOTIDE SEQUENCE</scope>
</reference>
<evidence type="ECO:0000256" key="1">
    <source>
        <dbReference type="SAM" id="SignalP"/>
    </source>
</evidence>
<keyword evidence="1" id="KW-0732">Signal</keyword>
<protein>
    <submittedName>
        <fullName evidence="2">Uncharacterized protein</fullName>
    </submittedName>
</protein>
<dbReference type="Proteomes" id="UP001162483">
    <property type="component" value="Unassembled WGS sequence"/>
</dbReference>
<name>A0ABN9BRF5_9NEOB</name>
<proteinExistence type="predicted"/>
<accession>A0ABN9BRF5</accession>
<feature type="non-terminal residue" evidence="2">
    <location>
        <position position="1"/>
    </location>
</feature>
<keyword evidence="3" id="KW-1185">Reference proteome</keyword>
<sequence length="47" mass="5270">YLLIVSVILRGVCLALNLLDDTALWQVFSLPTCANLDMRGSSLEFVW</sequence>
<dbReference type="EMBL" id="CATNWA010005439">
    <property type="protein sequence ID" value="CAI9550050.1"/>
    <property type="molecule type" value="Genomic_DNA"/>
</dbReference>
<organism evidence="2 3">
    <name type="scientific">Staurois parvus</name>
    <dbReference type="NCBI Taxonomy" id="386267"/>
    <lineage>
        <taxon>Eukaryota</taxon>
        <taxon>Metazoa</taxon>
        <taxon>Chordata</taxon>
        <taxon>Craniata</taxon>
        <taxon>Vertebrata</taxon>
        <taxon>Euteleostomi</taxon>
        <taxon>Amphibia</taxon>
        <taxon>Batrachia</taxon>
        <taxon>Anura</taxon>
        <taxon>Neobatrachia</taxon>
        <taxon>Ranoidea</taxon>
        <taxon>Ranidae</taxon>
        <taxon>Staurois</taxon>
    </lineage>
</organism>
<evidence type="ECO:0000313" key="3">
    <source>
        <dbReference type="Proteomes" id="UP001162483"/>
    </source>
</evidence>
<feature type="chain" id="PRO_5045550255" evidence="1">
    <location>
        <begin position="16"/>
        <end position="47"/>
    </location>
</feature>
<evidence type="ECO:0000313" key="2">
    <source>
        <dbReference type="EMBL" id="CAI9550050.1"/>
    </source>
</evidence>
<feature type="signal peptide" evidence="1">
    <location>
        <begin position="1"/>
        <end position="15"/>
    </location>
</feature>